<dbReference type="Gene3D" id="2.60.120.260">
    <property type="entry name" value="Galactose-binding domain-like"/>
    <property type="match status" value="1"/>
</dbReference>
<evidence type="ECO:0000259" key="2">
    <source>
        <dbReference type="SMART" id="SM00939"/>
    </source>
</evidence>
<dbReference type="InterPro" id="IPR050585">
    <property type="entry name" value="Xaa-Pro_dipeptidyl-ppase/CocE"/>
</dbReference>
<keyword evidence="4" id="KW-1185">Reference proteome</keyword>
<dbReference type="Gene3D" id="3.40.50.1820">
    <property type="entry name" value="alpha/beta hydrolase"/>
    <property type="match status" value="1"/>
</dbReference>
<dbReference type="Pfam" id="PF08530">
    <property type="entry name" value="PepX_C"/>
    <property type="match status" value="1"/>
</dbReference>
<feature type="domain" description="Xaa-Pro dipeptidyl-peptidase C-terminal" evidence="2">
    <location>
        <begin position="324"/>
        <end position="583"/>
    </location>
</feature>
<dbReference type="Proteomes" id="UP000764110">
    <property type="component" value="Unassembled WGS sequence"/>
</dbReference>
<organism evidence="3 4">
    <name type="scientific">Metarhizium humberi</name>
    <dbReference type="NCBI Taxonomy" id="2596975"/>
    <lineage>
        <taxon>Eukaryota</taxon>
        <taxon>Fungi</taxon>
        <taxon>Dikarya</taxon>
        <taxon>Ascomycota</taxon>
        <taxon>Pezizomycotina</taxon>
        <taxon>Sordariomycetes</taxon>
        <taxon>Hypocreomycetidae</taxon>
        <taxon>Hypocreales</taxon>
        <taxon>Clavicipitaceae</taxon>
        <taxon>Metarhizium</taxon>
    </lineage>
</organism>
<gene>
    <name evidence="3" type="ORF">MHUMG1_09755</name>
</gene>
<dbReference type="NCBIfam" id="TIGR00976">
    <property type="entry name" value="CocE_NonD"/>
    <property type="match status" value="1"/>
</dbReference>
<dbReference type="InterPro" id="IPR029058">
    <property type="entry name" value="AB_hydrolase_fold"/>
</dbReference>
<dbReference type="InterPro" id="IPR000383">
    <property type="entry name" value="Xaa-Pro-like_dom"/>
</dbReference>
<dbReference type="AlphaFoldDB" id="A0A9P8S2Y7"/>
<dbReference type="GO" id="GO:0008239">
    <property type="term" value="F:dipeptidyl-peptidase activity"/>
    <property type="evidence" value="ECO:0007669"/>
    <property type="project" value="InterPro"/>
</dbReference>
<evidence type="ECO:0000313" key="4">
    <source>
        <dbReference type="Proteomes" id="UP000764110"/>
    </source>
</evidence>
<dbReference type="InterPro" id="IPR008979">
    <property type="entry name" value="Galactose-bd-like_sf"/>
</dbReference>
<dbReference type="InterPro" id="IPR005674">
    <property type="entry name" value="CocE/Ser_esterase"/>
</dbReference>
<accession>A0A9P8S2Y7</accession>
<dbReference type="PANTHER" id="PTHR43056:SF10">
    <property type="entry name" value="COCE_NOND FAMILY, PUTATIVE (AFU_ORTHOLOGUE AFUA_7G00600)-RELATED"/>
    <property type="match status" value="1"/>
</dbReference>
<evidence type="ECO:0000313" key="3">
    <source>
        <dbReference type="EMBL" id="KAH0592484.1"/>
    </source>
</evidence>
<keyword evidence="1" id="KW-0378">Hydrolase</keyword>
<name>A0A9P8S2Y7_9HYPO</name>
<dbReference type="SMART" id="SM00939">
    <property type="entry name" value="PepX_C"/>
    <property type="match status" value="1"/>
</dbReference>
<proteinExistence type="predicted"/>
<evidence type="ECO:0000256" key="1">
    <source>
        <dbReference type="ARBA" id="ARBA00022801"/>
    </source>
</evidence>
<comment type="caution">
    <text evidence="3">The sequence shown here is derived from an EMBL/GenBank/DDBJ whole genome shotgun (WGS) entry which is preliminary data.</text>
</comment>
<sequence>MVYTVGGVEVIQRDSPLPTQAAARYPGLRRETTVLPSGHQKTPAHRGFRTATIYDRDIEVPLRDGTILRADVYRPADTTEKVPILLAWSPYGKSGTGVFNLGVIPGRLGVPQSKLSGYESFEAPDPAEWTARGYAIVNINPQGSFDSEGDLVWHSSAAGRNGYDVVEYLATFAWSNGRVALVGNSWLAMVQWFIAAEQPPHLACIAPLEGSSDIYRESLCRGGVPYTAFWSYLEQCLFGRHKAEDPVAMLRKYPLQNEYWADKRADMSRIRVPAYILASYSTALHTLGSFRGFEEISHEKKWLRVHATQEWYDLYSDECVEDLQLYFDYYLKDRKNGWGNMPRVRLSVLRFNAEPEHNHVFTDWPIPETKNTTLYLTQDNRLHESPSAAETSLSYQSDLPTLEVDAQEEELSFEYTFTRRTYLIGYPRVVLHMSTTDSDDMDVFVSLRKADASGKVLRNMNIPLKDLGMTEEEVPLVNPLVYVGPSGILRASHRKIDVARSTPHWPFHPHDEKELPKTGQIVKLEIGIWPTGIVFEAGEKLMLRVAGHHMVLAEFEPLRGGFQTANKGRHNVHVGGQYSSHLILPLLVKGQAA</sequence>
<dbReference type="EMBL" id="JACEFI010000030">
    <property type="protein sequence ID" value="KAH0592484.1"/>
    <property type="molecule type" value="Genomic_DNA"/>
</dbReference>
<dbReference type="PANTHER" id="PTHR43056">
    <property type="entry name" value="PEPTIDASE S9 PROLYL OLIGOPEPTIDASE"/>
    <property type="match status" value="1"/>
</dbReference>
<dbReference type="InterPro" id="IPR013736">
    <property type="entry name" value="Xaa-Pro_dipept_C"/>
</dbReference>
<dbReference type="SUPFAM" id="SSF49785">
    <property type="entry name" value="Galactose-binding domain-like"/>
    <property type="match status" value="1"/>
</dbReference>
<dbReference type="Pfam" id="PF02129">
    <property type="entry name" value="Peptidase_S15"/>
    <property type="match status" value="1"/>
</dbReference>
<reference evidence="3 4" key="1">
    <citation type="submission" date="2020-07" db="EMBL/GenBank/DDBJ databases">
        <title>Metarhizium humberi genome.</title>
        <authorList>
            <person name="Lysoe E."/>
        </authorList>
    </citation>
    <scope>NUCLEOTIDE SEQUENCE [LARGE SCALE GENOMIC DNA]</scope>
    <source>
        <strain evidence="3 4">ESALQ1638</strain>
    </source>
</reference>
<protein>
    <recommendedName>
        <fullName evidence="2">Xaa-Pro dipeptidyl-peptidase C-terminal domain-containing protein</fullName>
    </recommendedName>
</protein>
<dbReference type="SUPFAM" id="SSF53474">
    <property type="entry name" value="alpha/beta-Hydrolases"/>
    <property type="match status" value="1"/>
</dbReference>
<dbReference type="Gene3D" id="1.10.3020.20">
    <property type="match status" value="1"/>
</dbReference>